<proteinExistence type="predicted"/>
<evidence type="ECO:0008006" key="5">
    <source>
        <dbReference type="Google" id="ProtNLM"/>
    </source>
</evidence>
<feature type="signal peptide" evidence="2">
    <location>
        <begin position="1"/>
        <end position="29"/>
    </location>
</feature>
<dbReference type="PROSITE" id="PS51257">
    <property type="entry name" value="PROKAR_LIPOPROTEIN"/>
    <property type="match status" value="1"/>
</dbReference>
<sequence>MPAHRRARRTAAALLLAALPLLGLTACDAAQKALDCVHTADTIADHVTNLQQSADSLGNDPLDPDAELGAIDKDLDALRKKADDADLEEALDGLGRAVDEVRADVAAGDETPDLDPLTDAAGELTKVCTP</sequence>
<gene>
    <name evidence="3" type="ORF">RM574_28160</name>
</gene>
<evidence type="ECO:0000313" key="4">
    <source>
        <dbReference type="Proteomes" id="UP001183607"/>
    </source>
</evidence>
<dbReference type="Proteomes" id="UP001183607">
    <property type="component" value="Unassembled WGS sequence"/>
</dbReference>
<dbReference type="EMBL" id="JAVRER010000073">
    <property type="protein sequence ID" value="MDT0419359.1"/>
    <property type="molecule type" value="Genomic_DNA"/>
</dbReference>
<evidence type="ECO:0000256" key="2">
    <source>
        <dbReference type="SAM" id="SignalP"/>
    </source>
</evidence>
<feature type="chain" id="PRO_5044850441" description="Secreted protein" evidence="2">
    <location>
        <begin position="30"/>
        <end position="130"/>
    </location>
</feature>
<feature type="region of interest" description="Disordered" evidence="1">
    <location>
        <begin position="105"/>
        <end position="130"/>
    </location>
</feature>
<accession>A0ABD5ED83</accession>
<keyword evidence="2" id="KW-0732">Signal</keyword>
<dbReference type="AlphaFoldDB" id="A0ABD5ED83"/>
<reference evidence="4" key="1">
    <citation type="submission" date="2023-07" db="EMBL/GenBank/DDBJ databases">
        <title>30 novel species of actinomycetes from the DSMZ collection.</title>
        <authorList>
            <person name="Nouioui I."/>
        </authorList>
    </citation>
    <scope>NUCLEOTIDE SEQUENCE [LARGE SCALE GENOMIC DNA]</scope>
    <source>
        <strain evidence="4">DSM 41982</strain>
    </source>
</reference>
<organism evidence="3 4">
    <name type="scientific">Streptomyces evansiae</name>
    <dbReference type="NCBI Taxonomy" id="3075535"/>
    <lineage>
        <taxon>Bacteria</taxon>
        <taxon>Bacillati</taxon>
        <taxon>Actinomycetota</taxon>
        <taxon>Actinomycetes</taxon>
        <taxon>Kitasatosporales</taxon>
        <taxon>Streptomycetaceae</taxon>
        <taxon>Streptomyces</taxon>
    </lineage>
</organism>
<comment type="caution">
    <text evidence="3">The sequence shown here is derived from an EMBL/GenBank/DDBJ whole genome shotgun (WGS) entry which is preliminary data.</text>
</comment>
<evidence type="ECO:0000256" key="1">
    <source>
        <dbReference type="SAM" id="MobiDB-lite"/>
    </source>
</evidence>
<name>A0ABD5ED83_9ACTN</name>
<evidence type="ECO:0000313" key="3">
    <source>
        <dbReference type="EMBL" id="MDT0419359.1"/>
    </source>
</evidence>
<dbReference type="RefSeq" id="WP_093854796.1">
    <property type="nucleotide sequence ID" value="NZ_JAVRER010000073.1"/>
</dbReference>
<protein>
    <recommendedName>
        <fullName evidence="5">Secreted protein</fullName>
    </recommendedName>
</protein>